<dbReference type="EMBL" id="JAAAIM010000052">
    <property type="protein sequence ID" value="KAG0296650.1"/>
    <property type="molecule type" value="Genomic_DNA"/>
</dbReference>
<feature type="transmembrane region" description="Helical" evidence="5">
    <location>
        <begin position="368"/>
        <end position="390"/>
    </location>
</feature>
<dbReference type="Pfam" id="PF00852">
    <property type="entry name" value="Glyco_transf_10"/>
    <property type="match status" value="1"/>
</dbReference>
<feature type="region of interest" description="Disordered" evidence="6">
    <location>
        <begin position="431"/>
        <end position="472"/>
    </location>
</feature>
<evidence type="ECO:0000313" key="8">
    <source>
        <dbReference type="EMBL" id="KAG0296650.1"/>
    </source>
</evidence>
<comment type="caution">
    <text evidence="8">The sequence shown here is derived from an EMBL/GenBank/DDBJ whole genome shotgun (WGS) entry which is preliminary data.</text>
</comment>
<sequence>MAEVTNSLQEQQEQPKEYPILWWTNWFVQEGQVVDYCGLPYTCKFTLDRTTYDETKVIIIHGMSLNPKDIPNIDDVKSGRKALVLNTLESPRDFQIKSPWTGVFTHLWSYSFENADFVETYFRAGREEGSFIHSILAKPMYTMQQKNAYRKELAPVAWIVSSCTSTNGRQFYINQLLKYTKVDIYGRCMKNKDWPVHSDGRPYTDREVVGRYKFYLSIENSNCDDYVSEKIERPYAVGVVPILDGPKDYSRFLATNHSSLRVDDFATPEQLAHYIQILDQDDAAYMKYLDYKDSTTPVESLLSPKLLETFDVPQGTWGPDEPGARCGVCKLAHDMAEGTYQFNPDKVIGPDTTCYFRKWGYISWGAEFYWWIIVLVVLGIFAGVTILMACRKSHRARRFLKVLKLNITPNLGTVDHLVELYRCYLSSYKSGPASTNTTTTNVTSSDTNANATTGNDHNGGGSSNSGSDNVKL</sequence>
<dbReference type="Gene3D" id="3.40.50.11660">
    <property type="entry name" value="Glycosyl transferase family 10, C-terminal domain"/>
    <property type="match status" value="1"/>
</dbReference>
<dbReference type="GO" id="GO:0016757">
    <property type="term" value="F:glycosyltransferase activity"/>
    <property type="evidence" value="ECO:0007669"/>
    <property type="project" value="UniProtKB-KW"/>
</dbReference>
<keyword evidence="5" id="KW-0812">Transmembrane</keyword>
<evidence type="ECO:0000256" key="5">
    <source>
        <dbReference type="RuleBase" id="RU003832"/>
    </source>
</evidence>
<keyword evidence="5" id="KW-0333">Golgi apparatus</keyword>
<comment type="similarity">
    <text evidence="2 5">Belongs to the glycosyltransferase 10 family.</text>
</comment>
<comment type="pathway">
    <text evidence="1">Protein modification; protein glycosylation.</text>
</comment>
<keyword evidence="5" id="KW-0472">Membrane</keyword>
<feature type="domain" description="Fucosyltransferase C-terminal" evidence="7">
    <location>
        <begin position="155"/>
        <end position="299"/>
    </location>
</feature>
<dbReference type="SUPFAM" id="SSF53756">
    <property type="entry name" value="UDP-Glycosyltransferase/glycogen phosphorylase"/>
    <property type="match status" value="1"/>
</dbReference>
<dbReference type="PANTHER" id="PTHR11929">
    <property type="entry name" value="ALPHA- 1,3 -FUCOSYLTRANSFERASE"/>
    <property type="match status" value="1"/>
</dbReference>
<protein>
    <recommendedName>
        <fullName evidence="5">Fucosyltransferase</fullName>
        <ecNumber evidence="5">2.4.1.-</ecNumber>
    </recommendedName>
</protein>
<name>A0ABQ7KEN0_9FUNG</name>
<dbReference type="InterPro" id="IPR001503">
    <property type="entry name" value="Glyco_trans_10"/>
</dbReference>
<keyword evidence="3 5" id="KW-0328">Glycosyltransferase</keyword>
<evidence type="ECO:0000256" key="2">
    <source>
        <dbReference type="ARBA" id="ARBA00008919"/>
    </source>
</evidence>
<evidence type="ECO:0000256" key="4">
    <source>
        <dbReference type="ARBA" id="ARBA00022679"/>
    </source>
</evidence>
<dbReference type="InterPro" id="IPR038577">
    <property type="entry name" value="GT10-like_C_sf"/>
</dbReference>
<evidence type="ECO:0000259" key="7">
    <source>
        <dbReference type="Pfam" id="PF00852"/>
    </source>
</evidence>
<dbReference type="InterPro" id="IPR055270">
    <property type="entry name" value="Glyco_tran_10_C"/>
</dbReference>
<reference evidence="8 9" key="1">
    <citation type="journal article" date="2020" name="Fungal Divers.">
        <title>Resolving the Mortierellaceae phylogeny through synthesis of multi-gene phylogenetics and phylogenomics.</title>
        <authorList>
            <person name="Vandepol N."/>
            <person name="Liber J."/>
            <person name="Desiro A."/>
            <person name="Na H."/>
            <person name="Kennedy M."/>
            <person name="Barry K."/>
            <person name="Grigoriev I.V."/>
            <person name="Miller A.N."/>
            <person name="O'Donnell K."/>
            <person name="Stajich J.E."/>
            <person name="Bonito G."/>
        </authorList>
    </citation>
    <scope>NUCLEOTIDE SEQUENCE [LARGE SCALE GENOMIC DNA]</scope>
    <source>
        <strain evidence="8 9">AD045</strain>
    </source>
</reference>
<comment type="subcellular location">
    <subcellularLocation>
        <location evidence="5">Golgi apparatus</location>
        <location evidence="5">Golgi stack membrane</location>
        <topology evidence="5">Single-pass type II membrane protein</topology>
    </subcellularLocation>
</comment>
<dbReference type="Proteomes" id="UP001194696">
    <property type="component" value="Unassembled WGS sequence"/>
</dbReference>
<keyword evidence="5" id="KW-1133">Transmembrane helix</keyword>
<gene>
    <name evidence="8" type="primary">FUT10_2</name>
    <name evidence="8" type="ORF">BGZ96_008949</name>
</gene>
<keyword evidence="9" id="KW-1185">Reference proteome</keyword>
<evidence type="ECO:0000256" key="6">
    <source>
        <dbReference type="SAM" id="MobiDB-lite"/>
    </source>
</evidence>
<dbReference type="PANTHER" id="PTHR11929:SF232">
    <property type="entry name" value="GLYCOPROTEIN 3-ALPHA-L-FUCOSYLTRANSFERASE A"/>
    <property type="match status" value="1"/>
</dbReference>
<organism evidence="8 9">
    <name type="scientific">Linnemannia gamsii</name>
    <dbReference type="NCBI Taxonomy" id="64522"/>
    <lineage>
        <taxon>Eukaryota</taxon>
        <taxon>Fungi</taxon>
        <taxon>Fungi incertae sedis</taxon>
        <taxon>Mucoromycota</taxon>
        <taxon>Mortierellomycotina</taxon>
        <taxon>Mortierellomycetes</taxon>
        <taxon>Mortierellales</taxon>
        <taxon>Mortierellaceae</taxon>
        <taxon>Linnemannia</taxon>
    </lineage>
</organism>
<evidence type="ECO:0000313" key="9">
    <source>
        <dbReference type="Proteomes" id="UP001194696"/>
    </source>
</evidence>
<feature type="compositionally biased region" description="Low complexity" evidence="6">
    <location>
        <begin position="433"/>
        <end position="456"/>
    </location>
</feature>
<dbReference type="EC" id="2.4.1.-" evidence="5"/>
<evidence type="ECO:0000256" key="1">
    <source>
        <dbReference type="ARBA" id="ARBA00004922"/>
    </source>
</evidence>
<evidence type="ECO:0000256" key="3">
    <source>
        <dbReference type="ARBA" id="ARBA00022676"/>
    </source>
</evidence>
<keyword evidence="4 5" id="KW-0808">Transferase</keyword>
<accession>A0ABQ7KEN0</accession>
<proteinExistence type="inferred from homology"/>